<dbReference type="SUPFAM" id="SSF51905">
    <property type="entry name" value="FAD/NAD(P)-binding domain"/>
    <property type="match status" value="1"/>
</dbReference>
<keyword evidence="1" id="KW-0560">Oxidoreductase</keyword>
<name>A0A4Q9DIY1_9BACL</name>
<proteinExistence type="predicted"/>
<keyword evidence="4" id="KW-1185">Reference proteome</keyword>
<gene>
    <name evidence="3" type="ORF">EYB31_27030</name>
</gene>
<dbReference type="AlphaFoldDB" id="A0A4Q9DIY1"/>
<dbReference type="EMBL" id="SIRE01000021">
    <property type="protein sequence ID" value="TBL73334.1"/>
    <property type="molecule type" value="Genomic_DNA"/>
</dbReference>
<evidence type="ECO:0000313" key="3">
    <source>
        <dbReference type="EMBL" id="TBL73334.1"/>
    </source>
</evidence>
<accession>A0A4Q9DIY1</accession>
<dbReference type="NCBIfam" id="NF004829">
    <property type="entry name" value="PRK06183.1-3"/>
    <property type="match status" value="1"/>
</dbReference>
<dbReference type="PANTHER" id="PTHR43476">
    <property type="entry name" value="3-(3-HYDROXY-PHENYL)PROPIONATE/3-HYDROXYCINNAMIC ACID HYDROXYLASE"/>
    <property type="match status" value="1"/>
</dbReference>
<dbReference type="Pfam" id="PF01494">
    <property type="entry name" value="FAD_binding_3"/>
    <property type="match status" value="1"/>
</dbReference>
<evidence type="ECO:0000313" key="4">
    <source>
        <dbReference type="Proteomes" id="UP000293142"/>
    </source>
</evidence>
<dbReference type="GO" id="GO:0071949">
    <property type="term" value="F:FAD binding"/>
    <property type="evidence" value="ECO:0007669"/>
    <property type="project" value="InterPro"/>
</dbReference>
<dbReference type="Proteomes" id="UP000293142">
    <property type="component" value="Unassembled WGS sequence"/>
</dbReference>
<protein>
    <submittedName>
        <fullName evidence="3">Bifunctional 3-(3-hydroxy-phenyl)propionate/3-hydroxycinnamic acid hydroxylase</fullName>
    </submittedName>
</protein>
<dbReference type="OrthoDB" id="9766816at2"/>
<dbReference type="GO" id="GO:0008688">
    <property type="term" value="F:3-(3-hydroxyphenyl)propionate hydroxylase activity"/>
    <property type="evidence" value="ECO:0007669"/>
    <property type="project" value="TreeGrafter"/>
</dbReference>
<dbReference type="GO" id="GO:0019622">
    <property type="term" value="P:3-(3-hydroxy)phenylpropionate catabolic process"/>
    <property type="evidence" value="ECO:0007669"/>
    <property type="project" value="TreeGrafter"/>
</dbReference>
<evidence type="ECO:0000259" key="2">
    <source>
        <dbReference type="Pfam" id="PF01494"/>
    </source>
</evidence>
<reference evidence="3 4" key="1">
    <citation type="submission" date="2019-02" db="EMBL/GenBank/DDBJ databases">
        <title>Paenibacillus sp. nov., isolated from surface-sterilized tissue of Thalictrum simplex L.</title>
        <authorList>
            <person name="Tuo L."/>
        </authorList>
    </citation>
    <scope>NUCLEOTIDE SEQUENCE [LARGE SCALE GENOMIC DNA]</scope>
    <source>
        <strain evidence="3 4">N2SHLJ1</strain>
    </source>
</reference>
<dbReference type="Gene3D" id="3.50.50.60">
    <property type="entry name" value="FAD/NAD(P)-binding domain"/>
    <property type="match status" value="1"/>
</dbReference>
<dbReference type="PRINTS" id="PR00420">
    <property type="entry name" value="RNGMNOXGNASE"/>
</dbReference>
<dbReference type="InterPro" id="IPR002938">
    <property type="entry name" value="FAD-bd"/>
</dbReference>
<dbReference type="RefSeq" id="WP_131016577.1">
    <property type="nucleotide sequence ID" value="NZ_SIRE01000021.1"/>
</dbReference>
<comment type="caution">
    <text evidence="3">The sequence shown here is derived from an EMBL/GenBank/DDBJ whole genome shotgun (WGS) entry which is preliminary data.</text>
</comment>
<dbReference type="PANTHER" id="PTHR43476:SF3">
    <property type="entry name" value="FAD-BINDING MONOOXYGENASE"/>
    <property type="match status" value="1"/>
</dbReference>
<organism evidence="3 4">
    <name type="scientific">Paenibacillus thalictri</name>
    <dbReference type="NCBI Taxonomy" id="2527873"/>
    <lineage>
        <taxon>Bacteria</taxon>
        <taxon>Bacillati</taxon>
        <taxon>Bacillota</taxon>
        <taxon>Bacilli</taxon>
        <taxon>Bacillales</taxon>
        <taxon>Paenibacillaceae</taxon>
        <taxon>Paenibacillus</taxon>
    </lineage>
</organism>
<dbReference type="InterPro" id="IPR050631">
    <property type="entry name" value="PheA/TfdB_FAD_monoxygenase"/>
</dbReference>
<evidence type="ECO:0000256" key="1">
    <source>
        <dbReference type="ARBA" id="ARBA00023002"/>
    </source>
</evidence>
<sequence>MEGEIGGTAAKAEFDAAIIGGGPVGVTLANMLGFYGLKVAVFEKEPSVYHMPRASHMDAEVMRIYQSFGLSEALNRIVIGAKGYEFLNGDGKVLLKLDKPEGDSPQGWKYHYRFYQPNFEQVLRAGTERFEQVRMFLEHEVTGIEEKHGYVQLRVDNRTKHESIEVSASYVIGCDGGRSMVRRSLGIEMDDVGLRQQWLVVDVKLKREVALPPKGIQYCEPSRPITYVPMIGDYDRYRWEIMLLPGETKEEMERPEQVWGLLNRWLQPEDATLERASVYIFHSVIAKQWRKSRVFLAGDSAHQTPPFLGQGLCAGVRDAANLAWKLNMVVHGQAEESLLDTYQSERSPHVRQFIDMATELGKIITVLDPEEAAARDRKLLSGDTRTLVQPAPLLGSGIRLADGELAGTLFAQPRLGSGQLMDDAVGNRFAVIAEPDVIDNVSEETKAVWSRLDAVVLTDHGDELKSIFQMHDTAAFMIRPDRYVFGKAAGAAELERLTAELERKLHYVS</sequence>
<dbReference type="InterPro" id="IPR036188">
    <property type="entry name" value="FAD/NAD-bd_sf"/>
</dbReference>
<dbReference type="Gene3D" id="3.30.9.10">
    <property type="entry name" value="D-Amino Acid Oxidase, subunit A, domain 2"/>
    <property type="match status" value="1"/>
</dbReference>
<feature type="domain" description="FAD-binding" evidence="2">
    <location>
        <begin position="14"/>
        <end position="356"/>
    </location>
</feature>